<sequence>MSTLSSLLPSLLLTLLTLHLLHRLLRSPLRHLPGPWHTLLTPLWLWSHAYTGDESTQITRLHRRYGPVVRLAPHDVSIADGAALAPIYSARGGFLKASCYANFDMEGFATVF</sequence>
<dbReference type="GO" id="GO:0020037">
    <property type="term" value="F:heme binding"/>
    <property type="evidence" value="ECO:0007669"/>
    <property type="project" value="InterPro"/>
</dbReference>
<dbReference type="GO" id="GO:0005506">
    <property type="term" value="F:iron ion binding"/>
    <property type="evidence" value="ECO:0007669"/>
    <property type="project" value="InterPro"/>
</dbReference>
<keyword evidence="3" id="KW-1185">Reference proteome</keyword>
<dbReference type="OrthoDB" id="1470350at2759"/>
<accession>A0A9W7SP50</accession>
<dbReference type="Proteomes" id="UP001138500">
    <property type="component" value="Unassembled WGS sequence"/>
</dbReference>
<gene>
    <name evidence="2" type="ORF">Tdes44962_MAKER10111</name>
</gene>
<reference evidence="2 3" key="2">
    <citation type="journal article" date="2021" name="Curr. Genet.">
        <title>Genetic response to nitrogen starvation in the aggressive Eucalyptus foliar pathogen Teratosphaeria destructans.</title>
        <authorList>
            <person name="Havenga M."/>
            <person name="Wingfield B.D."/>
            <person name="Wingfield M.J."/>
            <person name="Dreyer L.L."/>
            <person name="Roets F."/>
            <person name="Aylward J."/>
        </authorList>
    </citation>
    <scope>NUCLEOTIDE SEQUENCE [LARGE SCALE GENOMIC DNA]</scope>
    <source>
        <strain evidence="2">CMW44962</strain>
    </source>
</reference>
<dbReference type="GO" id="GO:0004497">
    <property type="term" value="F:monooxygenase activity"/>
    <property type="evidence" value="ECO:0007669"/>
    <property type="project" value="InterPro"/>
</dbReference>
<feature type="chain" id="PRO_5040887395" evidence="1">
    <location>
        <begin position="27"/>
        <end position="112"/>
    </location>
</feature>
<evidence type="ECO:0000256" key="1">
    <source>
        <dbReference type="SAM" id="SignalP"/>
    </source>
</evidence>
<dbReference type="SUPFAM" id="SSF48264">
    <property type="entry name" value="Cytochrome P450"/>
    <property type="match status" value="1"/>
</dbReference>
<protein>
    <submittedName>
        <fullName evidence="2">Cytochrome-P450</fullName>
    </submittedName>
</protein>
<feature type="non-terminal residue" evidence="2">
    <location>
        <position position="112"/>
    </location>
</feature>
<keyword evidence="1" id="KW-0732">Signal</keyword>
<organism evidence="2 3">
    <name type="scientific">Teratosphaeria destructans</name>
    <dbReference type="NCBI Taxonomy" id="418781"/>
    <lineage>
        <taxon>Eukaryota</taxon>
        <taxon>Fungi</taxon>
        <taxon>Dikarya</taxon>
        <taxon>Ascomycota</taxon>
        <taxon>Pezizomycotina</taxon>
        <taxon>Dothideomycetes</taxon>
        <taxon>Dothideomycetidae</taxon>
        <taxon>Mycosphaerellales</taxon>
        <taxon>Teratosphaeriaceae</taxon>
        <taxon>Teratosphaeria</taxon>
    </lineage>
</organism>
<dbReference type="EMBL" id="RIBY02002047">
    <property type="protein sequence ID" value="KAH9825987.1"/>
    <property type="molecule type" value="Genomic_DNA"/>
</dbReference>
<name>A0A9W7SP50_9PEZI</name>
<dbReference type="GO" id="GO:0016705">
    <property type="term" value="F:oxidoreductase activity, acting on paired donors, with incorporation or reduction of molecular oxygen"/>
    <property type="evidence" value="ECO:0007669"/>
    <property type="project" value="InterPro"/>
</dbReference>
<proteinExistence type="predicted"/>
<comment type="caution">
    <text evidence="2">The sequence shown here is derived from an EMBL/GenBank/DDBJ whole genome shotgun (WGS) entry which is preliminary data.</text>
</comment>
<evidence type="ECO:0000313" key="2">
    <source>
        <dbReference type="EMBL" id="KAH9825987.1"/>
    </source>
</evidence>
<feature type="signal peptide" evidence="1">
    <location>
        <begin position="1"/>
        <end position="26"/>
    </location>
</feature>
<dbReference type="InterPro" id="IPR036396">
    <property type="entry name" value="Cyt_P450_sf"/>
</dbReference>
<dbReference type="AlphaFoldDB" id="A0A9W7SP50"/>
<reference evidence="2 3" key="1">
    <citation type="journal article" date="2018" name="IMA Fungus">
        <title>IMA Genome-F 10: Nine draft genome sequences of Claviceps purpurea s.lat., including C. arundinis, C. humidiphila, and C. cf. spartinae, pseudomolecules for the pitch canker pathogen Fusarium circinatum, draft genome of Davidsoniella eucalypti, Grosmannia galeiformis, Quambalaria eucalypti, and Teratosphaeria destructans.</title>
        <authorList>
            <person name="Wingfield B.D."/>
            <person name="Liu M."/>
            <person name="Nguyen H.D."/>
            <person name="Lane F.A."/>
            <person name="Morgan S.W."/>
            <person name="De Vos L."/>
            <person name="Wilken P.M."/>
            <person name="Duong T.A."/>
            <person name="Aylward J."/>
            <person name="Coetzee M.P."/>
            <person name="Dadej K."/>
            <person name="De Beer Z.W."/>
            <person name="Findlay W."/>
            <person name="Havenga M."/>
            <person name="Kolarik M."/>
            <person name="Menzies J.G."/>
            <person name="Naidoo K."/>
            <person name="Pochopski O."/>
            <person name="Shoukouhi P."/>
            <person name="Santana Q.C."/>
            <person name="Seifert K.A."/>
            <person name="Soal N."/>
            <person name="Steenkamp E.T."/>
            <person name="Tatham C.T."/>
            <person name="van der Nest M.A."/>
            <person name="Wingfield M.J."/>
        </authorList>
    </citation>
    <scope>NUCLEOTIDE SEQUENCE [LARGE SCALE GENOMIC DNA]</scope>
    <source>
        <strain evidence="2">CMW44962</strain>
    </source>
</reference>
<dbReference type="Gene3D" id="1.10.630.10">
    <property type="entry name" value="Cytochrome P450"/>
    <property type="match status" value="1"/>
</dbReference>
<evidence type="ECO:0000313" key="3">
    <source>
        <dbReference type="Proteomes" id="UP001138500"/>
    </source>
</evidence>